<dbReference type="InterPro" id="IPR022551">
    <property type="entry name" value="BrxC"/>
</dbReference>
<protein>
    <submittedName>
        <fullName evidence="1">Bacillithiol system redox-active protein YtxJ</fullName>
    </submittedName>
</protein>
<dbReference type="NCBIfam" id="TIGR04019">
    <property type="entry name" value="B_thiol_YtxJ"/>
    <property type="match status" value="1"/>
</dbReference>
<proteinExistence type="predicted"/>
<dbReference type="AlphaFoldDB" id="A0A4Y6UTU5"/>
<dbReference type="EMBL" id="CP041217">
    <property type="protein sequence ID" value="QDH19757.1"/>
    <property type="molecule type" value="Genomic_DNA"/>
</dbReference>
<dbReference type="Proteomes" id="UP000316968">
    <property type="component" value="Chromosome"/>
</dbReference>
<keyword evidence="2" id="KW-1185">Reference proteome</keyword>
<dbReference type="Gene3D" id="3.40.30.10">
    <property type="entry name" value="Glutaredoxin"/>
    <property type="match status" value="1"/>
</dbReference>
<organism evidence="1 2">
    <name type="scientific">Saccharibacillus brassicae</name>
    <dbReference type="NCBI Taxonomy" id="2583377"/>
    <lineage>
        <taxon>Bacteria</taxon>
        <taxon>Bacillati</taxon>
        <taxon>Bacillota</taxon>
        <taxon>Bacilli</taxon>
        <taxon>Bacillales</taxon>
        <taxon>Paenibacillaceae</taxon>
        <taxon>Saccharibacillus</taxon>
    </lineage>
</organism>
<gene>
    <name evidence="1" type="primary">ytxJ</name>
    <name evidence="1" type="ORF">FFV09_02080</name>
</gene>
<accession>A0A4Y6UTU5</accession>
<reference evidence="1 2" key="1">
    <citation type="submission" date="2019-06" db="EMBL/GenBank/DDBJ databases">
        <title>Saccharibacillus brassicae sp. nov., an endophytic bacterium isolated from Chinese cabbage seeds (Brassica pekinensis).</title>
        <authorList>
            <person name="Jiang L."/>
            <person name="Lee J."/>
            <person name="Kim S.W."/>
        </authorList>
    </citation>
    <scope>NUCLEOTIDE SEQUENCE [LARGE SCALE GENOMIC DNA]</scope>
    <source>
        <strain evidence="2">KCTC 43072 / ATSA2</strain>
    </source>
</reference>
<name>A0A4Y6UTU5_SACBS</name>
<dbReference type="KEGG" id="saca:FFV09_02080"/>
<dbReference type="OrthoDB" id="677051at2"/>
<evidence type="ECO:0000313" key="1">
    <source>
        <dbReference type="EMBL" id="QDH19757.1"/>
    </source>
</evidence>
<sequence>MPTFNQITTSEQLEAVIRESQEKPVLLFKHSTRCPISAGAYAQAQSYLKGSPNPDAAYALIHVVEDRPVSLEAADRLGVEHASPQAILLKEGRAVWNVSHSRITSSALQEALS</sequence>
<dbReference type="RefSeq" id="WP_141446144.1">
    <property type="nucleotide sequence ID" value="NZ_CP041217.1"/>
</dbReference>
<evidence type="ECO:0000313" key="2">
    <source>
        <dbReference type="Proteomes" id="UP000316968"/>
    </source>
</evidence>
<dbReference type="Pfam" id="PF11009">
    <property type="entry name" value="BrxC"/>
    <property type="match status" value="1"/>
</dbReference>